<dbReference type="GO" id="GO:0004016">
    <property type="term" value="F:adenylate cyclase activity"/>
    <property type="evidence" value="ECO:0007669"/>
    <property type="project" value="TreeGrafter"/>
</dbReference>
<dbReference type="PANTHER" id="PTHR16305:SF35">
    <property type="entry name" value="TRANSCRIPTIONAL ACTIVATOR DOMAIN"/>
    <property type="match status" value="1"/>
</dbReference>
<protein>
    <submittedName>
        <fullName evidence="4">LuxR family transcriptional regulator</fullName>
    </submittedName>
</protein>
<keyword evidence="1" id="KW-0547">Nucleotide-binding</keyword>
<keyword evidence="5" id="KW-1185">Reference proteome</keyword>
<dbReference type="InterPro" id="IPR016032">
    <property type="entry name" value="Sig_transdc_resp-reg_C-effctor"/>
</dbReference>
<dbReference type="GO" id="GO:0006355">
    <property type="term" value="P:regulation of DNA-templated transcription"/>
    <property type="evidence" value="ECO:0007669"/>
    <property type="project" value="InterPro"/>
</dbReference>
<organism evidence="4 5">
    <name type="scientific">Streptomyces kasugaensis</name>
    <dbReference type="NCBI Taxonomy" id="1946"/>
    <lineage>
        <taxon>Bacteria</taxon>
        <taxon>Bacillati</taxon>
        <taxon>Actinomycetota</taxon>
        <taxon>Actinomycetes</taxon>
        <taxon>Kitasatosporales</taxon>
        <taxon>Streptomycetaceae</taxon>
        <taxon>Streptomyces</taxon>
    </lineage>
</organism>
<dbReference type="Pfam" id="PF00196">
    <property type="entry name" value="GerE"/>
    <property type="match status" value="1"/>
</dbReference>
<accession>A0A4Q9HTL7</accession>
<dbReference type="Proteomes" id="UP000292452">
    <property type="component" value="Unassembled WGS sequence"/>
</dbReference>
<dbReference type="RefSeq" id="WP_131124116.1">
    <property type="nucleotide sequence ID" value="NZ_SIXH01000158.1"/>
</dbReference>
<dbReference type="AlphaFoldDB" id="A0A4Q9HTL7"/>
<dbReference type="PROSITE" id="PS50043">
    <property type="entry name" value="HTH_LUXR_2"/>
    <property type="match status" value="1"/>
</dbReference>
<proteinExistence type="predicted"/>
<dbReference type="InterPro" id="IPR000792">
    <property type="entry name" value="Tscrpt_reg_LuxR_C"/>
</dbReference>
<dbReference type="SUPFAM" id="SSF48452">
    <property type="entry name" value="TPR-like"/>
    <property type="match status" value="1"/>
</dbReference>
<evidence type="ECO:0000256" key="1">
    <source>
        <dbReference type="ARBA" id="ARBA00022741"/>
    </source>
</evidence>
<dbReference type="GO" id="GO:0005524">
    <property type="term" value="F:ATP binding"/>
    <property type="evidence" value="ECO:0007669"/>
    <property type="project" value="UniProtKB-KW"/>
</dbReference>
<evidence type="ECO:0000313" key="5">
    <source>
        <dbReference type="Proteomes" id="UP000292452"/>
    </source>
</evidence>
<evidence type="ECO:0000313" key="4">
    <source>
        <dbReference type="EMBL" id="TBO58185.1"/>
    </source>
</evidence>
<dbReference type="Pfam" id="PF13191">
    <property type="entry name" value="AAA_16"/>
    <property type="match status" value="1"/>
</dbReference>
<dbReference type="EMBL" id="SIXH01000158">
    <property type="protein sequence ID" value="TBO58185.1"/>
    <property type="molecule type" value="Genomic_DNA"/>
</dbReference>
<dbReference type="SUPFAM" id="SSF46894">
    <property type="entry name" value="C-terminal effector domain of the bipartite response regulators"/>
    <property type="match status" value="1"/>
</dbReference>
<reference evidence="4 5" key="1">
    <citation type="submission" date="2019-02" db="EMBL/GenBank/DDBJ databases">
        <title>Draft Genome Sequence of Streptomyces sp. AM-2504, identified by 16S rRNA comparative analysis as a Streptomyces Kasugaensis strain.</title>
        <authorList>
            <person name="Napolioni V."/>
            <person name="Giuliodori A.M."/>
            <person name="Spurio R."/>
            <person name="Fabbretti A."/>
        </authorList>
    </citation>
    <scope>NUCLEOTIDE SEQUENCE [LARGE SCALE GENOMIC DNA]</scope>
    <source>
        <strain evidence="4 5">AM-2504</strain>
    </source>
</reference>
<evidence type="ECO:0000256" key="2">
    <source>
        <dbReference type="ARBA" id="ARBA00022840"/>
    </source>
</evidence>
<comment type="caution">
    <text evidence="4">The sequence shown here is derived from an EMBL/GenBank/DDBJ whole genome shotgun (WGS) entry which is preliminary data.</text>
</comment>
<dbReference type="CDD" id="cd06170">
    <property type="entry name" value="LuxR_C_like"/>
    <property type="match status" value="1"/>
</dbReference>
<dbReference type="InterPro" id="IPR011990">
    <property type="entry name" value="TPR-like_helical_dom_sf"/>
</dbReference>
<dbReference type="GO" id="GO:0005737">
    <property type="term" value="C:cytoplasm"/>
    <property type="evidence" value="ECO:0007669"/>
    <property type="project" value="TreeGrafter"/>
</dbReference>
<evidence type="ECO:0000259" key="3">
    <source>
        <dbReference type="PROSITE" id="PS50043"/>
    </source>
</evidence>
<dbReference type="SMART" id="SM00421">
    <property type="entry name" value="HTH_LUXR"/>
    <property type="match status" value="1"/>
</dbReference>
<dbReference type="PANTHER" id="PTHR16305">
    <property type="entry name" value="TESTICULAR SOLUBLE ADENYLYL CYCLASE"/>
    <property type="match status" value="1"/>
</dbReference>
<dbReference type="InterPro" id="IPR041664">
    <property type="entry name" value="AAA_16"/>
</dbReference>
<gene>
    <name evidence="4" type="ORF">EYS09_18805</name>
</gene>
<dbReference type="PROSITE" id="PS00622">
    <property type="entry name" value="HTH_LUXR_1"/>
    <property type="match status" value="1"/>
</dbReference>
<feature type="domain" description="HTH luxR-type" evidence="3">
    <location>
        <begin position="841"/>
        <end position="906"/>
    </location>
</feature>
<dbReference type="PRINTS" id="PR00038">
    <property type="entry name" value="HTHLUXR"/>
</dbReference>
<dbReference type="InterPro" id="IPR036388">
    <property type="entry name" value="WH-like_DNA-bd_sf"/>
</dbReference>
<name>A0A4Q9HTL7_STRKA</name>
<sequence>MGSVLLEREEALAAAARAGESARSGAGRWLVFGAAAGTGRTALLREVTEREAAGGAMRVLRADCSPEESGFPFALVRQLFPEDGEVPFADLPAAEEQMVFHRLVTRLARTADRRSLLLAVDDLHDADMASRRWLGYLARRLADLPVLLVLTECREQGTAALPGATGTSVVLRPLGPEAVARLVSARGHGADRAELCIRACAGNPVLVHALLADLREGPLPRSLSELGGSRYRDAIVHWIRTRATPWSRRLSLALAVAGNGAALLGGALLHEAAGLCPDHRAASAGASALRRLFAHPLAREAALAAADPAELGALRGRIARLLDERGAPTADVAAQLLHLDRPGEEWMTQSLEDAAEDAVRGGRVDEATAFLRHALTAPLAPARRAGLTLRLGALELPHSADAGIRRLRAALELHADRRERAAVAPALGAALVARGRTDTAMRVMSQVGSAVDDGELVRVLQTTAAVMASHDAVAWRNAVARMRELAATAPAAVEPLAYGLVTEYEVGTGRLSAAEALGRVLPRLAAPVDPRLRDGWLGTAATLLQWADRLDEARALAEEALPASPALPDLTDIGRQCLISVRAEAALWAGDFRRVIAENAPLLAACAGQGIRMPHLVSMVALAHCELGHRAHARRLLAGLDEESAGSSWEWNELHCARAFLHMAEGNWQAALDDYLSCGRGQSARDFVSPVATPWRSGAALALVGLGQPARALDLAEEELRHARTWGTPRTVSRALRARAAAVGGRRGLESLSEAVAVLRTAPAPVELVETLLDLGRARIDAGNSRKGREDLHEAHALALRLLAPDPADPAGHPDAPATGRLLRATGNALRASGARGTRRDTTGSAALTRAERRIVELAAQGQTNAQIGEVLHLARRTVETHLTHAYRKLGVTRRTQLASRLTGAGAAASSGARSLIASG</sequence>
<keyword evidence="2" id="KW-0067">ATP-binding</keyword>
<dbReference type="Gene3D" id="1.10.10.10">
    <property type="entry name" value="Winged helix-like DNA-binding domain superfamily/Winged helix DNA-binding domain"/>
    <property type="match status" value="1"/>
</dbReference>
<dbReference type="GO" id="GO:0003677">
    <property type="term" value="F:DNA binding"/>
    <property type="evidence" value="ECO:0007669"/>
    <property type="project" value="InterPro"/>
</dbReference>